<dbReference type="OrthoDB" id="3064516at2759"/>
<evidence type="ECO:0000256" key="2">
    <source>
        <dbReference type="ARBA" id="ARBA00006247"/>
    </source>
</evidence>
<dbReference type="InterPro" id="IPR036264">
    <property type="entry name" value="Bact_exopeptidase_dim_dom"/>
</dbReference>
<reference evidence="8" key="1">
    <citation type="journal article" date="2021" name="Nat. Commun.">
        <title>Genetic determinants of endophytism in the Arabidopsis root mycobiome.</title>
        <authorList>
            <person name="Mesny F."/>
            <person name="Miyauchi S."/>
            <person name="Thiergart T."/>
            <person name="Pickel B."/>
            <person name="Atanasova L."/>
            <person name="Karlsson M."/>
            <person name="Huettel B."/>
            <person name="Barry K.W."/>
            <person name="Haridas S."/>
            <person name="Chen C."/>
            <person name="Bauer D."/>
            <person name="Andreopoulos W."/>
            <person name="Pangilinan J."/>
            <person name="LaButti K."/>
            <person name="Riley R."/>
            <person name="Lipzen A."/>
            <person name="Clum A."/>
            <person name="Drula E."/>
            <person name="Henrissat B."/>
            <person name="Kohler A."/>
            <person name="Grigoriev I.V."/>
            <person name="Martin F.M."/>
            <person name="Hacquard S."/>
        </authorList>
    </citation>
    <scope>NUCLEOTIDE SEQUENCE</scope>
    <source>
        <strain evidence="8">MPI-CAGE-CH-0235</strain>
    </source>
</reference>
<dbReference type="InterPro" id="IPR002933">
    <property type="entry name" value="Peptidase_M20"/>
</dbReference>
<evidence type="ECO:0000256" key="5">
    <source>
        <dbReference type="ARBA" id="ARBA00022833"/>
    </source>
</evidence>
<proteinExistence type="inferred from homology"/>
<dbReference type="Pfam" id="PF07687">
    <property type="entry name" value="M20_dimer"/>
    <property type="match status" value="1"/>
</dbReference>
<dbReference type="PANTHER" id="PTHR43808:SF30">
    <property type="entry name" value="ACETYLORNITHINE DEACETYLASE"/>
    <property type="match status" value="1"/>
</dbReference>
<dbReference type="Gene3D" id="3.40.630.10">
    <property type="entry name" value="Zn peptidases"/>
    <property type="match status" value="1"/>
</dbReference>
<feature type="signal peptide" evidence="6">
    <location>
        <begin position="1"/>
        <end position="22"/>
    </location>
</feature>
<dbReference type="PANTHER" id="PTHR43808">
    <property type="entry name" value="ACETYLORNITHINE DEACETYLASE"/>
    <property type="match status" value="1"/>
</dbReference>
<dbReference type="InterPro" id="IPR050072">
    <property type="entry name" value="Peptidase_M20A"/>
</dbReference>
<dbReference type="GO" id="GO:0046872">
    <property type="term" value="F:metal ion binding"/>
    <property type="evidence" value="ECO:0007669"/>
    <property type="project" value="UniProtKB-KW"/>
</dbReference>
<evidence type="ECO:0000256" key="3">
    <source>
        <dbReference type="ARBA" id="ARBA00022723"/>
    </source>
</evidence>
<sequence length="395" mass="42030">MKQSALYAVLLFCGFRAFVAHAQEAPPYREALLSLHQALVEIPSVTNSEAEVGDFLMEYLAEQGLVTERQHIPSSNDTVPRFNVIAWPEDRPAGWSRVVVTSHIDTVPPHFGYSRSGPDPPTAETVIAGRGTVDAKGSVAAQIIALTELLSEGLITGDDVMLAFVVGEEAGGAGMQHFSNIMAEQPHRPRAAIFGEPTEGNLACGHKGILGCYVSATGRAGHSGYPESGKSANEVLMRALVKALDADLGSSERYGNTTINVGELQGGIALNVIPAAATAGLLIRVAIGPEATGYQIVRERLESIFSSVDDEAFEFECPHGYGAIFLECDVEGFETATMNYGTDIPFFRGNHTSYLYGPGSILVAHTPDEAITVGDLELAVEGFKRLILHAVGNSS</sequence>
<evidence type="ECO:0000256" key="6">
    <source>
        <dbReference type="SAM" id="SignalP"/>
    </source>
</evidence>
<keyword evidence="9" id="KW-1185">Reference proteome</keyword>
<dbReference type="GO" id="GO:0016787">
    <property type="term" value="F:hydrolase activity"/>
    <property type="evidence" value="ECO:0007669"/>
    <property type="project" value="UniProtKB-KW"/>
</dbReference>
<dbReference type="Gene3D" id="3.30.70.360">
    <property type="match status" value="1"/>
</dbReference>
<dbReference type="SUPFAM" id="SSF53187">
    <property type="entry name" value="Zn-dependent exopeptidases"/>
    <property type="match status" value="1"/>
</dbReference>
<dbReference type="Proteomes" id="UP000813444">
    <property type="component" value="Unassembled WGS sequence"/>
</dbReference>
<dbReference type="SUPFAM" id="SSF55031">
    <property type="entry name" value="Bacterial exopeptidase dimerisation domain"/>
    <property type="match status" value="1"/>
</dbReference>
<keyword evidence="6" id="KW-0732">Signal</keyword>
<keyword evidence="4" id="KW-0378">Hydrolase</keyword>
<keyword evidence="5" id="KW-0862">Zinc</keyword>
<dbReference type="InterPro" id="IPR001261">
    <property type="entry name" value="ArgE/DapE_CS"/>
</dbReference>
<evidence type="ECO:0000256" key="1">
    <source>
        <dbReference type="ARBA" id="ARBA00001947"/>
    </source>
</evidence>
<comment type="cofactor">
    <cofactor evidence="1">
        <name>Zn(2+)</name>
        <dbReference type="ChEBI" id="CHEBI:29105"/>
    </cofactor>
</comment>
<comment type="similarity">
    <text evidence="2">Belongs to the peptidase M20A family.</text>
</comment>
<dbReference type="EMBL" id="JAGPNK010000009">
    <property type="protein sequence ID" value="KAH7313953.1"/>
    <property type="molecule type" value="Genomic_DNA"/>
</dbReference>
<protein>
    <recommendedName>
        <fullName evidence="7">Peptidase M20 dimerisation domain-containing protein</fullName>
    </recommendedName>
</protein>
<feature type="chain" id="PRO_5035463437" description="Peptidase M20 dimerisation domain-containing protein" evidence="6">
    <location>
        <begin position="23"/>
        <end position="395"/>
    </location>
</feature>
<evidence type="ECO:0000313" key="9">
    <source>
        <dbReference type="Proteomes" id="UP000813444"/>
    </source>
</evidence>
<organism evidence="8 9">
    <name type="scientific">Stachybotrys elegans</name>
    <dbReference type="NCBI Taxonomy" id="80388"/>
    <lineage>
        <taxon>Eukaryota</taxon>
        <taxon>Fungi</taxon>
        <taxon>Dikarya</taxon>
        <taxon>Ascomycota</taxon>
        <taxon>Pezizomycotina</taxon>
        <taxon>Sordariomycetes</taxon>
        <taxon>Hypocreomycetidae</taxon>
        <taxon>Hypocreales</taxon>
        <taxon>Stachybotryaceae</taxon>
        <taxon>Stachybotrys</taxon>
    </lineage>
</organism>
<gene>
    <name evidence="8" type="ORF">B0I35DRAFT_280254</name>
</gene>
<evidence type="ECO:0000256" key="4">
    <source>
        <dbReference type="ARBA" id="ARBA00022801"/>
    </source>
</evidence>
<evidence type="ECO:0000313" key="8">
    <source>
        <dbReference type="EMBL" id="KAH7313953.1"/>
    </source>
</evidence>
<name>A0A8K0WQ26_9HYPO</name>
<dbReference type="AlphaFoldDB" id="A0A8K0WQ26"/>
<feature type="domain" description="Peptidase M20 dimerisation" evidence="7">
    <location>
        <begin position="205"/>
        <end position="288"/>
    </location>
</feature>
<dbReference type="Pfam" id="PF01546">
    <property type="entry name" value="Peptidase_M20"/>
    <property type="match status" value="1"/>
</dbReference>
<dbReference type="CDD" id="cd05652">
    <property type="entry name" value="M20_ArgE_DapE-like_fungal"/>
    <property type="match status" value="1"/>
</dbReference>
<evidence type="ECO:0000259" key="7">
    <source>
        <dbReference type="Pfam" id="PF07687"/>
    </source>
</evidence>
<dbReference type="InterPro" id="IPR011650">
    <property type="entry name" value="Peptidase_M20_dimer"/>
</dbReference>
<keyword evidence="3" id="KW-0479">Metal-binding</keyword>
<comment type="caution">
    <text evidence="8">The sequence shown here is derived from an EMBL/GenBank/DDBJ whole genome shotgun (WGS) entry which is preliminary data.</text>
</comment>
<accession>A0A8K0WQ26</accession>
<dbReference type="PROSITE" id="PS00759">
    <property type="entry name" value="ARGE_DAPE_CPG2_2"/>
    <property type="match status" value="1"/>
</dbReference>